<proteinExistence type="predicted"/>
<feature type="compositionally biased region" description="Polar residues" evidence="2">
    <location>
        <begin position="885"/>
        <end position="896"/>
    </location>
</feature>
<dbReference type="Proteomes" id="UP000504618">
    <property type="component" value="Unplaced"/>
</dbReference>
<feature type="region of interest" description="Disordered" evidence="2">
    <location>
        <begin position="735"/>
        <end position="765"/>
    </location>
</feature>
<dbReference type="RefSeq" id="XP_024873921.1">
    <property type="nucleotide sequence ID" value="XM_025018153.1"/>
</dbReference>
<sequence>MEKEDSEKLSNIKKEEVGEPFDKKDDSFIHIKRVRTYLRSGSEDSSDDPGNQDDLKHKNKRLKLNKENKEDTYQGSENEEEDFSEDPKNEDDYKKWKRLKDYYKDSSFIKQDNNYQAEKCRGEGAVEQDNNYRAENCRGEGAVEQENSKPANVTNYVTKVKSLLAERFHLASCSQLTDSETENEEENNNSENKDTEDKNDQQESPDEIMMSESSMSEGEEREIANHFNQIQEIINRRFNNNNVNNDNQQREDANENPEDNDSSDGHSQNNENGENQPEENNNVDSKGERTIHSSRGSTRSFNSTLEEELFIDMQDPNEFVFSEQERLNIISYNGKFRSNPGHWMREPINGELEIATSDRCEAALTRVRNTLRGERHNGRFDRAAVVNGHSIAQVSRAIVKRNKVCELSDEMDLDKTDRYKIDKERKRLDRWKENLQKKVEGYTKQKRMLDVRRNRLKAMDDFERELSAVESDDKEYDRDEIAAQRRSLNIIKRCEEARGRNVFDVGKYRVEDSEGNAVADIKAIYVVRDLRHQSDERSFSYEIKTTIVQGTTETTIRAREGKQIKYKPIEEAKTTKQSSETSKIQKTMILPQQPTIQQHTQQQQELPQLIVLPTGEMGSLRRILPRPPSMQQTITYQQTGGTDKRKRGGDPKGKNSAKKPSKPTVKSSIQIKPPTKKQKTRKSAEKAKMKIKQSSKEEDEHSSESDNGKHLKLPTRIAELKKSILSKILIKDLPRSMGSDARSSHPSSNLEQVSGDSCQPTDQPEARGMEDLAAETTIDQLNKETDELDDCSFESLASTQILEAIPEAVAQAIISEGIIQPAGQSEAIQPTTQPAGRGEALQMTTQPAGYSEAYQRHAQPAGRSEAPGDDAEYTREAERVEKETSIPSSQPRTQEL</sequence>
<feature type="compositionally biased region" description="Low complexity" evidence="2">
    <location>
        <begin position="269"/>
        <end position="282"/>
    </location>
</feature>
<feature type="compositionally biased region" description="Basic and acidic residues" evidence="2">
    <location>
        <begin position="191"/>
        <end position="201"/>
    </location>
</feature>
<protein>
    <submittedName>
        <fullName evidence="4">General transcriptional corepressor trfA-like</fullName>
    </submittedName>
</protein>
<gene>
    <name evidence="4" type="primary">LOC112455931</name>
</gene>
<feature type="compositionally biased region" description="Low complexity" evidence="2">
    <location>
        <begin position="631"/>
        <end position="641"/>
    </location>
</feature>
<evidence type="ECO:0000313" key="4">
    <source>
        <dbReference type="RefSeq" id="XP_024873921.1"/>
    </source>
</evidence>
<feature type="region of interest" description="Disordered" evidence="2">
    <location>
        <begin position="620"/>
        <end position="715"/>
    </location>
</feature>
<evidence type="ECO:0000256" key="1">
    <source>
        <dbReference type="SAM" id="Coils"/>
    </source>
</evidence>
<feature type="region of interest" description="Disordered" evidence="2">
    <location>
        <begin position="1"/>
        <end position="25"/>
    </location>
</feature>
<feature type="compositionally biased region" description="Low complexity" evidence="2">
    <location>
        <begin position="207"/>
        <end position="216"/>
    </location>
</feature>
<feature type="compositionally biased region" description="Basic and acidic residues" evidence="2">
    <location>
        <begin position="682"/>
        <end position="709"/>
    </location>
</feature>
<name>A0A6J1PXI4_9HYME</name>
<feature type="compositionally biased region" description="Polar residues" evidence="2">
    <location>
        <begin position="824"/>
        <end position="834"/>
    </location>
</feature>
<feature type="compositionally biased region" description="Acidic residues" evidence="2">
    <location>
        <begin position="179"/>
        <end position="188"/>
    </location>
</feature>
<feature type="region of interest" description="Disordered" evidence="2">
    <location>
        <begin position="824"/>
        <end position="896"/>
    </location>
</feature>
<keyword evidence="3" id="KW-1185">Reference proteome</keyword>
<dbReference type="AlphaFoldDB" id="A0A6J1PXI4"/>
<feature type="coiled-coil region" evidence="1">
    <location>
        <begin position="421"/>
        <end position="452"/>
    </location>
</feature>
<evidence type="ECO:0000313" key="3">
    <source>
        <dbReference type="Proteomes" id="UP000504618"/>
    </source>
</evidence>
<feature type="region of interest" description="Disordered" evidence="2">
    <location>
        <begin position="173"/>
        <end position="220"/>
    </location>
</feature>
<feature type="compositionally biased region" description="Polar residues" evidence="2">
    <location>
        <begin position="744"/>
        <end position="762"/>
    </location>
</feature>
<dbReference type="GeneID" id="112455931"/>
<feature type="compositionally biased region" description="Basic and acidic residues" evidence="2">
    <location>
        <begin position="872"/>
        <end position="884"/>
    </location>
</feature>
<accession>A0A6J1PXI4</accession>
<feature type="region of interest" description="Disordered" evidence="2">
    <location>
        <begin position="237"/>
        <end position="301"/>
    </location>
</feature>
<feature type="region of interest" description="Disordered" evidence="2">
    <location>
        <begin position="37"/>
        <end position="91"/>
    </location>
</feature>
<evidence type="ECO:0000256" key="2">
    <source>
        <dbReference type="SAM" id="MobiDB-lite"/>
    </source>
</evidence>
<organism evidence="3 4">
    <name type="scientific">Temnothorax curvispinosus</name>
    <dbReference type="NCBI Taxonomy" id="300111"/>
    <lineage>
        <taxon>Eukaryota</taxon>
        <taxon>Metazoa</taxon>
        <taxon>Ecdysozoa</taxon>
        <taxon>Arthropoda</taxon>
        <taxon>Hexapoda</taxon>
        <taxon>Insecta</taxon>
        <taxon>Pterygota</taxon>
        <taxon>Neoptera</taxon>
        <taxon>Endopterygota</taxon>
        <taxon>Hymenoptera</taxon>
        <taxon>Apocrita</taxon>
        <taxon>Aculeata</taxon>
        <taxon>Formicoidea</taxon>
        <taxon>Formicidae</taxon>
        <taxon>Myrmicinae</taxon>
        <taxon>Temnothorax</taxon>
    </lineage>
</organism>
<keyword evidence="1" id="KW-0175">Coiled coil</keyword>
<reference evidence="4" key="1">
    <citation type="submission" date="2025-08" db="UniProtKB">
        <authorList>
            <consortium name="RefSeq"/>
        </authorList>
    </citation>
    <scope>IDENTIFICATION</scope>
    <source>
        <tissue evidence="4">Whole body</tissue>
    </source>
</reference>
<feature type="compositionally biased region" description="Low complexity" evidence="2">
    <location>
        <begin position="237"/>
        <end position="247"/>
    </location>
</feature>